<dbReference type="InterPro" id="IPR036397">
    <property type="entry name" value="RNaseH_sf"/>
</dbReference>
<evidence type="ECO:0000256" key="7">
    <source>
        <dbReference type="ARBA" id="ARBA00019179"/>
    </source>
</evidence>
<sequence length="217" mass="23200">MSCVEPTLIAMAHPEPTLDIERSLFADGVRVVAGMDEVGRGAIAGPVTIGIVAVNSDVAEMPVGLRDSKLMTPKRREAMVTTAQEWSLAWATGSATAQEIDAFGIMSGLGLAASRALQALGIQPDVIILDGNTSFLLEEEHGPRVVTRVKADQDVACVAAASVIAKVERDALMAQLHEQFPHYGWSSNKGYGAKVHTDAIATHGLCDFHRKSWNLLR</sequence>
<dbReference type="PROSITE" id="PS51975">
    <property type="entry name" value="RNASE_H_2"/>
    <property type="match status" value="1"/>
</dbReference>
<name>A0A6J6MBH4_9ZZZZ</name>
<dbReference type="GO" id="GO:0043137">
    <property type="term" value="P:DNA replication, removal of RNA primer"/>
    <property type="evidence" value="ECO:0007669"/>
    <property type="project" value="TreeGrafter"/>
</dbReference>
<dbReference type="Pfam" id="PF01351">
    <property type="entry name" value="RNase_HII"/>
    <property type="match status" value="1"/>
</dbReference>
<evidence type="ECO:0000256" key="10">
    <source>
        <dbReference type="ARBA" id="ARBA00022723"/>
    </source>
</evidence>
<comment type="cofactor">
    <cofactor evidence="3">
        <name>Mg(2+)</name>
        <dbReference type="ChEBI" id="CHEBI:18420"/>
    </cofactor>
</comment>
<dbReference type="AlphaFoldDB" id="A0A6J6MBH4"/>
<comment type="subcellular location">
    <subcellularLocation>
        <location evidence="4">Cytoplasm</location>
    </subcellularLocation>
</comment>
<dbReference type="PANTHER" id="PTHR10954">
    <property type="entry name" value="RIBONUCLEASE H2 SUBUNIT A"/>
    <property type="match status" value="1"/>
</dbReference>
<dbReference type="CDD" id="cd07182">
    <property type="entry name" value="RNase_HII_bacteria_HII_like"/>
    <property type="match status" value="1"/>
</dbReference>
<dbReference type="PANTHER" id="PTHR10954:SF18">
    <property type="entry name" value="RIBONUCLEASE HII"/>
    <property type="match status" value="1"/>
</dbReference>
<evidence type="ECO:0000256" key="2">
    <source>
        <dbReference type="ARBA" id="ARBA00001936"/>
    </source>
</evidence>
<evidence type="ECO:0000256" key="8">
    <source>
        <dbReference type="ARBA" id="ARBA00022490"/>
    </source>
</evidence>
<evidence type="ECO:0000256" key="13">
    <source>
        <dbReference type="ARBA" id="ARBA00023211"/>
    </source>
</evidence>
<organism evidence="15">
    <name type="scientific">freshwater metagenome</name>
    <dbReference type="NCBI Taxonomy" id="449393"/>
    <lineage>
        <taxon>unclassified sequences</taxon>
        <taxon>metagenomes</taxon>
        <taxon>ecological metagenomes</taxon>
    </lineage>
</organism>
<dbReference type="InterPro" id="IPR001352">
    <property type="entry name" value="RNase_HII/HIII"/>
</dbReference>
<evidence type="ECO:0000256" key="11">
    <source>
        <dbReference type="ARBA" id="ARBA00022759"/>
    </source>
</evidence>
<comment type="catalytic activity">
    <reaction evidence="1">
        <text>Endonucleolytic cleavage to 5'-phosphomonoester.</text>
        <dbReference type="EC" id="3.1.26.4"/>
    </reaction>
</comment>
<dbReference type="InterPro" id="IPR012337">
    <property type="entry name" value="RNaseH-like_sf"/>
</dbReference>
<dbReference type="HAMAP" id="MF_00052_B">
    <property type="entry name" value="RNase_HII_B"/>
    <property type="match status" value="1"/>
</dbReference>
<dbReference type="GO" id="GO:0004523">
    <property type="term" value="F:RNA-DNA hybrid ribonuclease activity"/>
    <property type="evidence" value="ECO:0007669"/>
    <property type="project" value="UniProtKB-EC"/>
</dbReference>
<dbReference type="GO" id="GO:0003723">
    <property type="term" value="F:RNA binding"/>
    <property type="evidence" value="ECO:0007669"/>
    <property type="project" value="InterPro"/>
</dbReference>
<accession>A0A6J6MBH4</accession>
<keyword evidence="10" id="KW-0479">Metal-binding</keyword>
<dbReference type="NCBIfam" id="NF000595">
    <property type="entry name" value="PRK00015.1-3"/>
    <property type="match status" value="1"/>
</dbReference>
<dbReference type="GO" id="GO:0046872">
    <property type="term" value="F:metal ion binding"/>
    <property type="evidence" value="ECO:0007669"/>
    <property type="project" value="UniProtKB-KW"/>
</dbReference>
<gene>
    <name evidence="15" type="ORF">UFOPK2169_01915</name>
</gene>
<evidence type="ECO:0000256" key="5">
    <source>
        <dbReference type="ARBA" id="ARBA00007383"/>
    </source>
</evidence>
<keyword evidence="13" id="KW-0464">Manganese</keyword>
<evidence type="ECO:0000256" key="9">
    <source>
        <dbReference type="ARBA" id="ARBA00022722"/>
    </source>
</evidence>
<keyword evidence="9" id="KW-0540">Nuclease</keyword>
<evidence type="ECO:0000256" key="1">
    <source>
        <dbReference type="ARBA" id="ARBA00000077"/>
    </source>
</evidence>
<evidence type="ECO:0000256" key="12">
    <source>
        <dbReference type="ARBA" id="ARBA00022801"/>
    </source>
</evidence>
<dbReference type="EMBL" id="CAEZWE010000150">
    <property type="protein sequence ID" value="CAB4670105.1"/>
    <property type="molecule type" value="Genomic_DNA"/>
</dbReference>
<keyword evidence="8" id="KW-0963">Cytoplasm</keyword>
<proteinExistence type="inferred from homology"/>
<dbReference type="GO" id="GO:0032299">
    <property type="term" value="C:ribonuclease H2 complex"/>
    <property type="evidence" value="ECO:0007669"/>
    <property type="project" value="TreeGrafter"/>
</dbReference>
<dbReference type="SUPFAM" id="SSF53098">
    <property type="entry name" value="Ribonuclease H-like"/>
    <property type="match status" value="1"/>
</dbReference>
<dbReference type="GO" id="GO:0005737">
    <property type="term" value="C:cytoplasm"/>
    <property type="evidence" value="ECO:0007669"/>
    <property type="project" value="UniProtKB-SubCell"/>
</dbReference>
<evidence type="ECO:0000313" key="15">
    <source>
        <dbReference type="EMBL" id="CAB4670105.1"/>
    </source>
</evidence>
<evidence type="ECO:0000256" key="4">
    <source>
        <dbReference type="ARBA" id="ARBA00004496"/>
    </source>
</evidence>
<evidence type="ECO:0000259" key="14">
    <source>
        <dbReference type="PROSITE" id="PS51975"/>
    </source>
</evidence>
<dbReference type="InterPro" id="IPR022898">
    <property type="entry name" value="RNase_HII"/>
</dbReference>
<protein>
    <recommendedName>
        <fullName evidence="7">Ribonuclease HII</fullName>
        <ecNumber evidence="6">3.1.26.4</ecNumber>
    </recommendedName>
</protein>
<dbReference type="InterPro" id="IPR024567">
    <property type="entry name" value="RNase_HII/HIII_dom"/>
</dbReference>
<keyword evidence="11" id="KW-0255">Endonuclease</keyword>
<feature type="domain" description="RNase H type-2" evidence="14">
    <location>
        <begin position="30"/>
        <end position="217"/>
    </location>
</feature>
<comment type="similarity">
    <text evidence="5">Belongs to the RNase HII family.</text>
</comment>
<evidence type="ECO:0000256" key="3">
    <source>
        <dbReference type="ARBA" id="ARBA00001946"/>
    </source>
</evidence>
<comment type="cofactor">
    <cofactor evidence="2">
        <name>Mn(2+)</name>
        <dbReference type="ChEBI" id="CHEBI:29035"/>
    </cofactor>
</comment>
<dbReference type="EC" id="3.1.26.4" evidence="6"/>
<dbReference type="GO" id="GO:0006298">
    <property type="term" value="P:mismatch repair"/>
    <property type="evidence" value="ECO:0007669"/>
    <property type="project" value="TreeGrafter"/>
</dbReference>
<dbReference type="Gene3D" id="3.30.420.10">
    <property type="entry name" value="Ribonuclease H-like superfamily/Ribonuclease H"/>
    <property type="match status" value="1"/>
</dbReference>
<evidence type="ECO:0000256" key="6">
    <source>
        <dbReference type="ARBA" id="ARBA00012180"/>
    </source>
</evidence>
<keyword evidence="12" id="KW-0378">Hydrolase</keyword>
<reference evidence="15" key="1">
    <citation type="submission" date="2020-05" db="EMBL/GenBank/DDBJ databases">
        <authorList>
            <person name="Chiriac C."/>
            <person name="Salcher M."/>
            <person name="Ghai R."/>
            <person name="Kavagutti S V."/>
        </authorList>
    </citation>
    <scope>NUCLEOTIDE SEQUENCE</scope>
</reference>